<dbReference type="GO" id="GO:0008311">
    <property type="term" value="F:double-stranded DNA 3'-5' DNA exonuclease activity"/>
    <property type="evidence" value="ECO:0007669"/>
    <property type="project" value="UniProtKB-EC"/>
</dbReference>
<dbReference type="SUPFAM" id="SSF56219">
    <property type="entry name" value="DNase I-like"/>
    <property type="match status" value="1"/>
</dbReference>
<dbReference type="Pfam" id="PF03372">
    <property type="entry name" value="Exo_endo_phos"/>
    <property type="match status" value="1"/>
</dbReference>
<feature type="domain" description="Endonuclease/exonuclease/phosphatase" evidence="9">
    <location>
        <begin position="9"/>
        <end position="214"/>
    </location>
</feature>
<protein>
    <recommendedName>
        <fullName evidence="3">exodeoxyribonuclease III</fullName>
        <ecNumber evidence="3">3.1.11.2</ecNumber>
    </recommendedName>
</protein>
<evidence type="ECO:0000256" key="8">
    <source>
        <dbReference type="PIRSR" id="PIRSR604808-3"/>
    </source>
</evidence>
<dbReference type="InterPro" id="IPR036691">
    <property type="entry name" value="Endo/exonu/phosph_ase_sf"/>
</dbReference>
<dbReference type="PANTHER" id="PTHR22748:SF26">
    <property type="entry name" value="ENDONUCLEASE_EXONUCLEASE_PHOSPHATASE DOMAIN-CONTAINING PROTEIN"/>
    <property type="match status" value="1"/>
</dbReference>
<feature type="site" description="Transition state stabilizer" evidence="8">
    <location>
        <position position="144"/>
    </location>
</feature>
<dbReference type="PANTHER" id="PTHR22748">
    <property type="entry name" value="AP ENDONUCLEASE"/>
    <property type="match status" value="1"/>
</dbReference>
<evidence type="ECO:0000256" key="4">
    <source>
        <dbReference type="ARBA" id="ARBA00022723"/>
    </source>
</evidence>
<dbReference type="EMBL" id="JACVVK020000181">
    <property type="protein sequence ID" value="KAK7486284.1"/>
    <property type="molecule type" value="Genomic_DNA"/>
</dbReference>
<dbReference type="AlphaFoldDB" id="A0ABD0KGR3"/>
<feature type="site" description="Important for catalytic activity" evidence="8">
    <location>
        <position position="204"/>
    </location>
</feature>
<evidence type="ECO:0000259" key="9">
    <source>
        <dbReference type="Pfam" id="PF03372"/>
    </source>
</evidence>
<keyword evidence="6 7" id="KW-0460">Magnesium</keyword>
<keyword evidence="4 7" id="KW-0479">Metal-binding</keyword>
<keyword evidence="11" id="KW-1185">Reference proteome</keyword>
<dbReference type="Proteomes" id="UP001519460">
    <property type="component" value="Unassembled WGS sequence"/>
</dbReference>
<feature type="binding site" evidence="7">
    <location>
        <position position="41"/>
    </location>
    <ligand>
        <name>Mg(2+)</name>
        <dbReference type="ChEBI" id="CHEBI:18420"/>
        <label>1</label>
    </ligand>
</feature>
<reference evidence="10 11" key="1">
    <citation type="journal article" date="2023" name="Sci. Data">
        <title>Genome assembly of the Korean intertidal mud-creeper Batillaria attramentaria.</title>
        <authorList>
            <person name="Patra A.K."/>
            <person name="Ho P.T."/>
            <person name="Jun S."/>
            <person name="Lee S.J."/>
            <person name="Kim Y."/>
            <person name="Won Y.J."/>
        </authorList>
    </citation>
    <scope>NUCLEOTIDE SEQUENCE [LARGE SCALE GENOMIC DNA]</scope>
    <source>
        <strain evidence="10">Wonlab-2016</strain>
    </source>
</reference>
<dbReference type="InterPro" id="IPR004808">
    <property type="entry name" value="AP_endonuc_1"/>
</dbReference>
<keyword evidence="7" id="KW-0464">Manganese</keyword>
<evidence type="ECO:0000256" key="6">
    <source>
        <dbReference type="ARBA" id="ARBA00022842"/>
    </source>
</evidence>
<evidence type="ECO:0000256" key="7">
    <source>
        <dbReference type="PIRSR" id="PIRSR604808-2"/>
    </source>
</evidence>
<feature type="binding site" evidence="7">
    <location>
        <position position="142"/>
    </location>
    <ligand>
        <name>Mg(2+)</name>
        <dbReference type="ChEBI" id="CHEBI:18420"/>
        <label>1</label>
    </ligand>
</feature>
<evidence type="ECO:0000313" key="10">
    <source>
        <dbReference type="EMBL" id="KAK7486284.1"/>
    </source>
</evidence>
<gene>
    <name evidence="10" type="ORF">BaRGS_00022454</name>
</gene>
<dbReference type="CDD" id="cd09076">
    <property type="entry name" value="L1-EN"/>
    <property type="match status" value="1"/>
</dbReference>
<feature type="binding site" evidence="7">
    <location>
        <position position="12"/>
    </location>
    <ligand>
        <name>Mg(2+)</name>
        <dbReference type="ChEBI" id="CHEBI:18420"/>
        <label>1</label>
    </ligand>
</feature>
<comment type="cofactor">
    <cofactor evidence="7">
        <name>Mg(2+)</name>
        <dbReference type="ChEBI" id="CHEBI:18420"/>
    </cofactor>
    <cofactor evidence="7">
        <name>Mn(2+)</name>
        <dbReference type="ChEBI" id="CHEBI:29035"/>
    </cofactor>
    <text evidence="7">Probably binds two magnesium or manganese ions per subunit.</text>
</comment>
<name>A0ABD0KGR3_9CAEN</name>
<evidence type="ECO:0000256" key="5">
    <source>
        <dbReference type="ARBA" id="ARBA00022801"/>
    </source>
</evidence>
<proteinExistence type="inferred from homology"/>
<evidence type="ECO:0000256" key="3">
    <source>
        <dbReference type="ARBA" id="ARBA00012115"/>
    </source>
</evidence>
<comment type="caution">
    <text evidence="10">The sequence shown here is derived from an EMBL/GenBank/DDBJ whole genome shotgun (WGS) entry which is preliminary data.</text>
</comment>
<dbReference type="InterPro" id="IPR005135">
    <property type="entry name" value="Endo/exonuclease/phosphatase"/>
</dbReference>
<comment type="similarity">
    <text evidence="2">Belongs to the DNA repair enzymes AP/ExoA family.</text>
</comment>
<accession>A0ABD0KGR3</accession>
<feature type="binding site" evidence="7">
    <location>
        <position position="144"/>
    </location>
    <ligand>
        <name>Mg(2+)</name>
        <dbReference type="ChEBI" id="CHEBI:18420"/>
        <label>1</label>
    </ligand>
</feature>
<comment type="catalytic activity">
    <reaction evidence="1">
        <text>Exonucleolytic cleavage in the 3'- to 5'-direction to yield nucleoside 5'-phosphates.</text>
        <dbReference type="EC" id="3.1.11.2"/>
    </reaction>
</comment>
<sequence length="217" mass="24673">MSMGDLKLITLNARGIKNKNKRKALFSFFKQNKYDIICLQETHITKEAADGWERKWGGKLLYTAGTERSRGEIILIAKHLSDNITVAKTCDRITVATVKVHNLCFTLINVYAPNDTASKLAFLNKLSDIIKTTDNQVLIMGDMNTVLSNDSDIVSGNPHNKQEVERFRQVVEDNNLCDVWRCMNGDTKEYTWSRNKPPTARRLDYCLVSEELLPSCV</sequence>
<organism evidence="10 11">
    <name type="scientific">Batillaria attramentaria</name>
    <dbReference type="NCBI Taxonomy" id="370345"/>
    <lineage>
        <taxon>Eukaryota</taxon>
        <taxon>Metazoa</taxon>
        <taxon>Spiralia</taxon>
        <taxon>Lophotrochozoa</taxon>
        <taxon>Mollusca</taxon>
        <taxon>Gastropoda</taxon>
        <taxon>Caenogastropoda</taxon>
        <taxon>Sorbeoconcha</taxon>
        <taxon>Cerithioidea</taxon>
        <taxon>Batillariidae</taxon>
        <taxon>Batillaria</taxon>
    </lineage>
</organism>
<dbReference type="Gene3D" id="3.60.10.10">
    <property type="entry name" value="Endonuclease/exonuclease/phosphatase"/>
    <property type="match status" value="1"/>
</dbReference>
<dbReference type="EC" id="3.1.11.2" evidence="3"/>
<evidence type="ECO:0000313" key="11">
    <source>
        <dbReference type="Proteomes" id="UP001519460"/>
    </source>
</evidence>
<dbReference type="GO" id="GO:0046872">
    <property type="term" value="F:metal ion binding"/>
    <property type="evidence" value="ECO:0007669"/>
    <property type="project" value="UniProtKB-KW"/>
</dbReference>
<keyword evidence="5" id="KW-0378">Hydrolase</keyword>
<evidence type="ECO:0000256" key="1">
    <source>
        <dbReference type="ARBA" id="ARBA00000493"/>
    </source>
</evidence>
<evidence type="ECO:0000256" key="2">
    <source>
        <dbReference type="ARBA" id="ARBA00007092"/>
    </source>
</evidence>